<name>A0A0A0LZZ9_CUCSA</name>
<proteinExistence type="inferred from homology"/>
<reference evidence="6 7" key="1">
    <citation type="journal article" date="2009" name="Nat. Genet.">
        <title>The genome of the cucumber, Cucumis sativus L.</title>
        <authorList>
            <person name="Huang S."/>
            <person name="Li R."/>
            <person name="Zhang Z."/>
            <person name="Li L."/>
            <person name="Gu X."/>
            <person name="Fan W."/>
            <person name="Lucas W.J."/>
            <person name="Wang X."/>
            <person name="Xie B."/>
            <person name="Ni P."/>
            <person name="Ren Y."/>
            <person name="Zhu H."/>
            <person name="Li J."/>
            <person name="Lin K."/>
            <person name="Jin W."/>
            <person name="Fei Z."/>
            <person name="Li G."/>
            <person name="Staub J."/>
            <person name="Kilian A."/>
            <person name="van der Vossen E.A."/>
            <person name="Wu Y."/>
            <person name="Guo J."/>
            <person name="He J."/>
            <person name="Jia Z."/>
            <person name="Ren Y."/>
            <person name="Tian G."/>
            <person name="Lu Y."/>
            <person name="Ruan J."/>
            <person name="Qian W."/>
            <person name="Wang M."/>
            <person name="Huang Q."/>
            <person name="Li B."/>
            <person name="Xuan Z."/>
            <person name="Cao J."/>
            <person name="Asan"/>
            <person name="Wu Z."/>
            <person name="Zhang J."/>
            <person name="Cai Q."/>
            <person name="Bai Y."/>
            <person name="Zhao B."/>
            <person name="Han Y."/>
            <person name="Li Y."/>
            <person name="Li X."/>
            <person name="Wang S."/>
            <person name="Shi Q."/>
            <person name="Liu S."/>
            <person name="Cho W.K."/>
            <person name="Kim J.Y."/>
            <person name="Xu Y."/>
            <person name="Heller-Uszynska K."/>
            <person name="Miao H."/>
            <person name="Cheng Z."/>
            <person name="Zhang S."/>
            <person name="Wu J."/>
            <person name="Yang Y."/>
            <person name="Kang H."/>
            <person name="Li M."/>
            <person name="Liang H."/>
            <person name="Ren X."/>
            <person name="Shi Z."/>
            <person name="Wen M."/>
            <person name="Jian M."/>
            <person name="Yang H."/>
            <person name="Zhang G."/>
            <person name="Yang Z."/>
            <person name="Chen R."/>
            <person name="Liu S."/>
            <person name="Li J."/>
            <person name="Ma L."/>
            <person name="Liu H."/>
            <person name="Zhou Y."/>
            <person name="Zhao J."/>
            <person name="Fang X."/>
            <person name="Li G."/>
            <person name="Fang L."/>
            <person name="Li Y."/>
            <person name="Liu D."/>
            <person name="Zheng H."/>
            <person name="Zhang Y."/>
            <person name="Qin N."/>
            <person name="Li Z."/>
            <person name="Yang G."/>
            <person name="Yang S."/>
            <person name="Bolund L."/>
            <person name="Kristiansen K."/>
            <person name="Zheng H."/>
            <person name="Li S."/>
            <person name="Zhang X."/>
            <person name="Yang H."/>
            <person name="Wang J."/>
            <person name="Sun R."/>
            <person name="Zhang B."/>
            <person name="Jiang S."/>
            <person name="Wang J."/>
            <person name="Du Y."/>
            <person name="Li S."/>
        </authorList>
    </citation>
    <scope>NUCLEOTIDE SEQUENCE [LARGE SCALE GENOMIC DNA]</scope>
    <source>
        <strain evidence="7">cv. 9930</strain>
    </source>
</reference>
<dbReference type="InterPro" id="IPR001360">
    <property type="entry name" value="Glyco_hydro_1"/>
</dbReference>
<dbReference type="OMA" id="NRIGIEY"/>
<dbReference type="KEGG" id="csv:101213230"/>
<keyword evidence="3" id="KW-0326">Glycosidase</keyword>
<dbReference type="InterPro" id="IPR033132">
    <property type="entry name" value="GH_1_N_CS"/>
</dbReference>
<keyword evidence="2" id="KW-0378">Hydrolase</keyword>
<feature type="chain" id="PRO_5001966440" description="Beta-glucosidase" evidence="5">
    <location>
        <begin position="25"/>
        <end position="510"/>
    </location>
</feature>
<protein>
    <recommendedName>
        <fullName evidence="8">Beta-glucosidase</fullName>
    </recommendedName>
</protein>
<evidence type="ECO:0000256" key="4">
    <source>
        <dbReference type="RuleBase" id="RU003690"/>
    </source>
</evidence>
<feature type="signal peptide" evidence="5">
    <location>
        <begin position="1"/>
        <end position="24"/>
    </location>
</feature>
<dbReference type="Gene3D" id="3.20.20.80">
    <property type="entry name" value="Glycosidases"/>
    <property type="match status" value="1"/>
</dbReference>
<keyword evidence="7" id="KW-1185">Reference proteome</keyword>
<dbReference type="PROSITE" id="PS00653">
    <property type="entry name" value="GLYCOSYL_HYDROL_F1_2"/>
    <property type="match status" value="1"/>
</dbReference>
<comment type="similarity">
    <text evidence="1 4">Belongs to the glycosyl hydrolase 1 family.</text>
</comment>
<dbReference type="Gramene" id="KGN66452">
    <property type="protein sequence ID" value="KGN66452"/>
    <property type="gene ID" value="Csa_1G611290"/>
</dbReference>
<dbReference type="Proteomes" id="UP000029981">
    <property type="component" value="Chromosome 1"/>
</dbReference>
<evidence type="ECO:0000256" key="3">
    <source>
        <dbReference type="ARBA" id="ARBA00023295"/>
    </source>
</evidence>
<dbReference type="SUPFAM" id="SSF51445">
    <property type="entry name" value="(Trans)glycosidases"/>
    <property type="match status" value="1"/>
</dbReference>
<dbReference type="PANTHER" id="PTHR10353:SF137">
    <property type="entry name" value="MYROSINASE 3-RELATED"/>
    <property type="match status" value="1"/>
</dbReference>
<evidence type="ECO:0000313" key="6">
    <source>
        <dbReference type="EMBL" id="KGN66452.1"/>
    </source>
</evidence>
<reference evidence="6 7" key="2">
    <citation type="journal article" date="2009" name="PLoS ONE">
        <title>An integrated genetic and cytogenetic map of the cucumber genome.</title>
        <authorList>
            <person name="Ren Y."/>
            <person name="Zhang Z."/>
            <person name="Liu J."/>
            <person name="Staub J.E."/>
            <person name="Han Y."/>
            <person name="Cheng Z."/>
            <person name="Li X."/>
            <person name="Lu J."/>
            <person name="Miao H."/>
            <person name="Kang H."/>
            <person name="Xie B."/>
            <person name="Gu X."/>
            <person name="Wang X."/>
            <person name="Du Y."/>
            <person name="Jin W."/>
            <person name="Huang S."/>
        </authorList>
    </citation>
    <scope>NUCLEOTIDE SEQUENCE [LARGE SCALE GENOMIC DNA]</scope>
    <source>
        <strain evidence="7">cv. 9930</strain>
    </source>
</reference>
<dbReference type="PRINTS" id="PR00131">
    <property type="entry name" value="GLHYDRLASE1"/>
</dbReference>
<dbReference type="OrthoDB" id="65569at2759"/>
<gene>
    <name evidence="6" type="ORF">Csa_1G611290</name>
</gene>
<dbReference type="EMBL" id="CM002922">
    <property type="protein sequence ID" value="KGN66452.1"/>
    <property type="molecule type" value="Genomic_DNA"/>
</dbReference>
<evidence type="ECO:0008006" key="8">
    <source>
        <dbReference type="Google" id="ProtNLM"/>
    </source>
</evidence>
<dbReference type="STRING" id="3659.A0A0A0LZZ9"/>
<reference evidence="6 7" key="3">
    <citation type="journal article" date="2010" name="BMC Genomics">
        <title>Transcriptome sequencing and comparative analysis of cucumber flowers with different sex types.</title>
        <authorList>
            <person name="Guo S."/>
            <person name="Zheng Y."/>
            <person name="Joung J.G."/>
            <person name="Liu S."/>
            <person name="Zhang Z."/>
            <person name="Crasta O.R."/>
            <person name="Sobral B.W."/>
            <person name="Xu Y."/>
            <person name="Huang S."/>
            <person name="Fei Z."/>
        </authorList>
    </citation>
    <scope>NUCLEOTIDE SEQUENCE [LARGE SCALE GENOMIC DNA]</scope>
    <source>
        <strain evidence="7">cv. 9930</strain>
    </source>
</reference>
<evidence type="ECO:0000313" key="7">
    <source>
        <dbReference type="Proteomes" id="UP000029981"/>
    </source>
</evidence>
<dbReference type="Pfam" id="PF00232">
    <property type="entry name" value="Glyco_hydro_1"/>
    <property type="match status" value="1"/>
</dbReference>
<dbReference type="AlphaFoldDB" id="A0A0A0LZZ9"/>
<evidence type="ECO:0000256" key="1">
    <source>
        <dbReference type="ARBA" id="ARBA00010838"/>
    </source>
</evidence>
<dbReference type="GO" id="GO:0008422">
    <property type="term" value="F:beta-glucosidase activity"/>
    <property type="evidence" value="ECO:0000318"/>
    <property type="project" value="GO_Central"/>
</dbReference>
<dbReference type="GO" id="GO:0005975">
    <property type="term" value="P:carbohydrate metabolic process"/>
    <property type="evidence" value="ECO:0007669"/>
    <property type="project" value="InterPro"/>
</dbReference>
<evidence type="ECO:0000256" key="5">
    <source>
        <dbReference type="SAM" id="SignalP"/>
    </source>
</evidence>
<accession>A0A0A0LZZ9</accession>
<keyword evidence="5" id="KW-0732">Signal</keyword>
<sequence>MAFKHNDAFLSLVFLLLFIVCSKAYEPPPHHIGLLKRSSFSKDFIFGSASSAYQFEGAAKEDGKGPSIWDNYTHQHPERISDHSNADVAIDQYHRYKEDVALLKKMGLNAYRFSIAWSRILPKGKLSGGVNRIGIEYYNNLTNELLANGIEPYITLFHWDTPQALEDEYGGFRGREIVNDFQDYAELCFKEFGDRVKHWITLNEPWSFSMTGYAVGINAPGRCSSLPPNNCLGGDSGTEPYIVTHNQLLAHAAAVKVYKTKYQANQKGVIGITLVTVWMVPYSDSEADKRATIRALDFVFGWYMHPVTYGDYPPVMKELVKERLPKFSQEESASLIGSIDFLGLNYYTANYAKDNPTAPGPQPNYLTDWRAYLSLDRNGVSIGPLSGPTSWLAIYPEGLKKLLVYVKTKYKDPVIYITENGYLESDEIPFKEMMMDKGRAKYHYDHLRMVHEAIKDGVKVKGYFVWSILDNFEWSSGYSLRFGLYYIDYKNNLKRIPKLSARWFQLFLKT</sequence>
<organism evidence="6 7">
    <name type="scientific">Cucumis sativus</name>
    <name type="common">Cucumber</name>
    <dbReference type="NCBI Taxonomy" id="3659"/>
    <lineage>
        <taxon>Eukaryota</taxon>
        <taxon>Viridiplantae</taxon>
        <taxon>Streptophyta</taxon>
        <taxon>Embryophyta</taxon>
        <taxon>Tracheophyta</taxon>
        <taxon>Spermatophyta</taxon>
        <taxon>Magnoliopsida</taxon>
        <taxon>eudicotyledons</taxon>
        <taxon>Gunneridae</taxon>
        <taxon>Pentapetalae</taxon>
        <taxon>rosids</taxon>
        <taxon>fabids</taxon>
        <taxon>Cucurbitales</taxon>
        <taxon>Cucurbitaceae</taxon>
        <taxon>Benincaseae</taxon>
        <taxon>Cucumis</taxon>
    </lineage>
</organism>
<dbReference type="FunFam" id="3.20.20.80:FF:000020">
    <property type="entry name" value="Beta-glucosidase 12"/>
    <property type="match status" value="1"/>
</dbReference>
<evidence type="ECO:0000256" key="2">
    <source>
        <dbReference type="ARBA" id="ARBA00022801"/>
    </source>
</evidence>
<reference evidence="6 7" key="4">
    <citation type="journal article" date="2011" name="BMC Genomics">
        <title>RNA-Seq improves annotation of protein-coding genes in the cucumber genome.</title>
        <authorList>
            <person name="Li Z."/>
            <person name="Zhang Z."/>
            <person name="Yan P."/>
            <person name="Huang S."/>
            <person name="Fei Z."/>
            <person name="Lin K."/>
        </authorList>
    </citation>
    <scope>NUCLEOTIDE SEQUENCE [LARGE SCALE GENOMIC DNA]</scope>
    <source>
        <strain evidence="7">cv. 9930</strain>
    </source>
</reference>
<dbReference type="eggNOG" id="KOG0626">
    <property type="taxonomic scope" value="Eukaryota"/>
</dbReference>
<dbReference type="PANTHER" id="PTHR10353">
    <property type="entry name" value="GLYCOSYL HYDROLASE"/>
    <property type="match status" value="1"/>
</dbReference>
<dbReference type="InterPro" id="IPR017853">
    <property type="entry name" value="GH"/>
</dbReference>